<comment type="caution">
    <text evidence="4">The sequence shown here is derived from an EMBL/GenBank/DDBJ whole genome shotgun (WGS) entry which is preliminary data.</text>
</comment>
<evidence type="ECO:0000256" key="1">
    <source>
        <dbReference type="PROSITE-ProRule" id="PRU00325"/>
    </source>
</evidence>
<keyword evidence="1" id="KW-0479">Metal-binding</keyword>
<keyword evidence="1" id="KW-0862">Zinc</keyword>
<proteinExistence type="predicted"/>
<dbReference type="Proteomes" id="UP001208186">
    <property type="component" value="Unassembled WGS sequence"/>
</dbReference>
<keyword evidence="5" id="KW-1185">Reference proteome</keyword>
<accession>A0AAE3I8P7</accession>
<evidence type="ECO:0000313" key="6">
    <source>
        <dbReference type="Proteomes" id="UP001209746"/>
    </source>
</evidence>
<evidence type="ECO:0000313" key="5">
    <source>
        <dbReference type="Proteomes" id="UP001208186"/>
    </source>
</evidence>
<dbReference type="GO" id="GO:0008270">
    <property type="term" value="F:zinc ion binding"/>
    <property type="evidence" value="ECO:0007669"/>
    <property type="project" value="UniProtKB-KW"/>
</dbReference>
<name>A0AAE3I8P7_9EURY</name>
<organism evidence="4 6">
    <name type="scientific">Halapricum hydrolyticum</name>
    <dbReference type="NCBI Taxonomy" id="2979991"/>
    <lineage>
        <taxon>Archaea</taxon>
        <taxon>Methanobacteriati</taxon>
        <taxon>Methanobacteriota</taxon>
        <taxon>Stenosarchaea group</taxon>
        <taxon>Halobacteria</taxon>
        <taxon>Halobacteriales</taxon>
        <taxon>Haloarculaceae</taxon>
        <taxon>Halapricum</taxon>
    </lineage>
</organism>
<dbReference type="Pfam" id="PF04434">
    <property type="entry name" value="SWIM"/>
    <property type="match status" value="1"/>
</dbReference>
<evidence type="ECO:0000259" key="2">
    <source>
        <dbReference type="PROSITE" id="PS50966"/>
    </source>
</evidence>
<reference evidence="4" key="1">
    <citation type="submission" date="2023-02" db="EMBL/GenBank/DDBJ databases">
        <title>Enrichment on poylsaccharides allowed isolation of novel metabolic and taxonomic groups of Haloarchaea.</title>
        <authorList>
            <person name="Sorokin D.Y."/>
            <person name="Elcheninov A.G."/>
            <person name="Khizhniak T.V."/>
            <person name="Kolganova T.V."/>
            <person name="Kublanov I.V."/>
        </authorList>
    </citation>
    <scope>NUCLEOTIDE SEQUENCE</scope>
    <source>
        <strain evidence="3 5">HArc-curdl5-1</strain>
        <strain evidence="4">HArc-curdl7</strain>
    </source>
</reference>
<dbReference type="EMBL" id="JAOPKC010000001">
    <property type="protein sequence ID" value="MCU4716607.1"/>
    <property type="molecule type" value="Genomic_DNA"/>
</dbReference>
<dbReference type="AlphaFoldDB" id="A0AAE3I8P7"/>
<dbReference type="InterPro" id="IPR007527">
    <property type="entry name" value="Znf_SWIM"/>
</dbReference>
<dbReference type="RefSeq" id="WP_315907374.1">
    <property type="nucleotide sequence ID" value="NZ_JAOPKC010000001.1"/>
</dbReference>
<sequence>MPTNDKPEEKSVVAQLNFGAKTAKRVAWESWEFTVVGPYEVEVTNASYGYLKDDHSYRVMVAETDAGILPAECECPADQYSEDYDCKHKVALAAVGGPTVLQAAVDFDPTPTPVRADGGCECDAHEFPCFECYRSGRREIPESD</sequence>
<protein>
    <submittedName>
        <fullName evidence="4">SWIM zinc finger family protein</fullName>
    </submittedName>
</protein>
<dbReference type="Proteomes" id="UP001209746">
    <property type="component" value="Unassembled WGS sequence"/>
</dbReference>
<gene>
    <name evidence="4" type="ORF">OB914_02220</name>
    <name evidence="3" type="ORF">OB916_00800</name>
</gene>
<feature type="domain" description="SWIM-type" evidence="2">
    <location>
        <begin position="57"/>
        <end position="97"/>
    </location>
</feature>
<evidence type="ECO:0000313" key="3">
    <source>
        <dbReference type="EMBL" id="MCU4716607.1"/>
    </source>
</evidence>
<keyword evidence="1" id="KW-0863">Zinc-finger</keyword>
<evidence type="ECO:0000313" key="4">
    <source>
        <dbReference type="EMBL" id="MCU4725788.1"/>
    </source>
</evidence>
<dbReference type="PROSITE" id="PS50966">
    <property type="entry name" value="ZF_SWIM"/>
    <property type="match status" value="1"/>
</dbReference>
<dbReference type="EMBL" id="JAOPKD010000001">
    <property type="protein sequence ID" value="MCU4725788.1"/>
    <property type="molecule type" value="Genomic_DNA"/>
</dbReference>